<dbReference type="AlphaFoldDB" id="A0A0F9RDD3"/>
<keyword evidence="2" id="KW-0132">Cell division</keyword>
<dbReference type="HAMAP" id="MF_01092">
    <property type="entry name" value="ZapD"/>
    <property type="match status" value="1"/>
</dbReference>
<feature type="coiled-coil region" evidence="5">
    <location>
        <begin position="60"/>
        <end position="105"/>
    </location>
</feature>
<evidence type="ECO:0000313" key="6">
    <source>
        <dbReference type="EMBL" id="KKN23151.1"/>
    </source>
</evidence>
<evidence type="ECO:0000256" key="3">
    <source>
        <dbReference type="ARBA" id="ARBA00023210"/>
    </source>
</evidence>
<dbReference type="PANTHER" id="PTHR39455">
    <property type="entry name" value="CELL DIVISION PROTEIN ZAPD"/>
    <property type="match status" value="1"/>
</dbReference>
<gene>
    <name evidence="6" type="ORF">LCGC14_0907850</name>
</gene>
<organism evidence="6">
    <name type="scientific">marine sediment metagenome</name>
    <dbReference type="NCBI Taxonomy" id="412755"/>
    <lineage>
        <taxon>unclassified sequences</taxon>
        <taxon>metagenomes</taxon>
        <taxon>ecological metagenomes</taxon>
    </lineage>
</organism>
<dbReference type="GO" id="GO:0032153">
    <property type="term" value="C:cell division site"/>
    <property type="evidence" value="ECO:0007669"/>
    <property type="project" value="TreeGrafter"/>
</dbReference>
<evidence type="ECO:0000256" key="4">
    <source>
        <dbReference type="ARBA" id="ARBA00023306"/>
    </source>
</evidence>
<dbReference type="InterPro" id="IPR027462">
    <property type="entry name" value="ZapD_C"/>
</dbReference>
<dbReference type="InterPro" id="IPR036268">
    <property type="entry name" value="ZapD_sf"/>
</dbReference>
<dbReference type="GO" id="GO:0043093">
    <property type="term" value="P:FtsZ-dependent cytokinesis"/>
    <property type="evidence" value="ECO:0007669"/>
    <property type="project" value="TreeGrafter"/>
</dbReference>
<dbReference type="Gene3D" id="1.10.3900.10">
    <property type="entry name" value="YacF-like"/>
    <property type="match status" value="1"/>
</dbReference>
<evidence type="ECO:0000256" key="1">
    <source>
        <dbReference type="ARBA" id="ARBA00022490"/>
    </source>
</evidence>
<keyword evidence="1" id="KW-0963">Cytoplasm</keyword>
<dbReference type="InterPro" id="IPR009777">
    <property type="entry name" value="ZapD"/>
</dbReference>
<evidence type="ECO:0000256" key="2">
    <source>
        <dbReference type="ARBA" id="ARBA00022618"/>
    </source>
</evidence>
<comment type="caution">
    <text evidence="6">The sequence shown here is derived from an EMBL/GenBank/DDBJ whole genome shotgun (WGS) entry which is preliminary data.</text>
</comment>
<keyword evidence="3" id="KW-0717">Septation</keyword>
<dbReference type="SUPFAM" id="SSF160950">
    <property type="entry name" value="YacF-like"/>
    <property type="match status" value="1"/>
</dbReference>
<evidence type="ECO:0000256" key="5">
    <source>
        <dbReference type="SAM" id="Coils"/>
    </source>
</evidence>
<dbReference type="Pfam" id="PF07072">
    <property type="entry name" value="ZapD"/>
    <property type="match status" value="1"/>
</dbReference>
<dbReference type="NCBIfam" id="NF003656">
    <property type="entry name" value="PRK05287.1-4"/>
    <property type="match status" value="1"/>
</dbReference>
<dbReference type="GO" id="GO:0000917">
    <property type="term" value="P:division septum assembly"/>
    <property type="evidence" value="ECO:0007669"/>
    <property type="project" value="UniProtKB-KW"/>
</dbReference>
<protein>
    <recommendedName>
        <fullName evidence="7">Cell division protein ZapD</fullName>
    </recommendedName>
</protein>
<evidence type="ECO:0008006" key="7">
    <source>
        <dbReference type="Google" id="ProtNLM"/>
    </source>
</evidence>
<proteinExistence type="inferred from homology"/>
<reference evidence="6" key="1">
    <citation type="journal article" date="2015" name="Nature">
        <title>Complex archaea that bridge the gap between prokaryotes and eukaryotes.</title>
        <authorList>
            <person name="Spang A."/>
            <person name="Saw J.H."/>
            <person name="Jorgensen S.L."/>
            <person name="Zaremba-Niedzwiedzka K."/>
            <person name="Martijn J."/>
            <person name="Lind A.E."/>
            <person name="van Eijk R."/>
            <person name="Schleper C."/>
            <person name="Guy L."/>
            <person name="Ettema T.J."/>
        </authorList>
    </citation>
    <scope>NUCLEOTIDE SEQUENCE</scope>
</reference>
<keyword evidence="5" id="KW-0175">Coiled coil</keyword>
<sequence length="256" mass="29209">MTDTIIFEQPLNERIRTFLRLEFLFSRVDCALKGLSEMAHREGLDAILSMLSVFERSDLKQELMKEVERLSSNLSALENAPGVDKQALEALLSDLDQSLDALHIQKSGIGQPLRDNEFLYSIRQRLSIPGGTCDFDLPAYHYWLSHTEASLRTEQLASWLNEFGSVREAIEISLRLIRGSVGFTQEIAEGGFYQRSLDANQPYQLIRVVIDREAPFYPEVSGGKHRFTVRFMNFDVKQRPQQAELSIPFKLSCCAM</sequence>
<keyword evidence="4" id="KW-0131">Cell cycle</keyword>
<accession>A0A0F9RDD3</accession>
<dbReference type="PANTHER" id="PTHR39455:SF1">
    <property type="entry name" value="CELL DIVISION PROTEIN ZAPD"/>
    <property type="match status" value="1"/>
</dbReference>
<dbReference type="Gene3D" id="2.60.440.10">
    <property type="entry name" value="YacF-like domains"/>
    <property type="match status" value="1"/>
</dbReference>
<name>A0A0F9RDD3_9ZZZZ</name>
<dbReference type="EMBL" id="LAZR01002999">
    <property type="protein sequence ID" value="KKN23151.1"/>
    <property type="molecule type" value="Genomic_DNA"/>
</dbReference>